<keyword evidence="4" id="KW-1185">Reference proteome</keyword>
<protein>
    <submittedName>
        <fullName evidence="2">Plasmid maintenance system killer protein</fullName>
    </submittedName>
</protein>
<evidence type="ECO:0000313" key="1">
    <source>
        <dbReference type="EMBL" id="BCX45478.1"/>
    </source>
</evidence>
<dbReference type="InterPro" id="IPR007711">
    <property type="entry name" value="HigB-1"/>
</dbReference>
<dbReference type="SUPFAM" id="SSF143011">
    <property type="entry name" value="RelE-like"/>
    <property type="match status" value="1"/>
</dbReference>
<organism evidence="2 3">
    <name type="scientific">Stenotrophomonas pavanii</name>
    <dbReference type="NCBI Taxonomy" id="487698"/>
    <lineage>
        <taxon>Bacteria</taxon>
        <taxon>Pseudomonadati</taxon>
        <taxon>Pseudomonadota</taxon>
        <taxon>Gammaproteobacteria</taxon>
        <taxon>Lysobacterales</taxon>
        <taxon>Lysobacteraceae</taxon>
        <taxon>Stenotrophomonas</taxon>
    </lineage>
</organism>
<dbReference type="RefSeq" id="WP_080355515.1">
    <property type="nucleotide sequence ID" value="NZ_AP024684.1"/>
</dbReference>
<dbReference type="Pfam" id="PF05015">
    <property type="entry name" value="HigB-like_toxin"/>
    <property type="match status" value="1"/>
</dbReference>
<dbReference type="AlphaFoldDB" id="A0A246L2X5"/>
<dbReference type="EMBL" id="NIXP01000009">
    <property type="protein sequence ID" value="OWR35365.1"/>
    <property type="molecule type" value="Genomic_DNA"/>
</dbReference>
<reference evidence="1 4" key="2">
    <citation type="submission" date="2021-05" db="EMBL/GenBank/DDBJ databases">
        <title>Complete Genome Sequence of Stenotrophomonas pavanii strain Y.</title>
        <authorList>
            <person name="Dohra H."/>
            <person name="Mohad Din A.R.J."/>
            <person name="Suzuki K."/>
            <person name="Fatma A."/>
            <person name="Honjyo M."/>
            <person name="Nishimura T."/>
            <person name="Moriuch R."/>
            <person name="Masuda K."/>
            <person name="Minoura A."/>
            <person name="Tashiro Y."/>
            <person name="Futamata H."/>
        </authorList>
    </citation>
    <scope>NUCLEOTIDE SEQUENCE [LARGE SCALE GENOMIC DNA]</scope>
    <source>
        <strain evidence="1">Berkeley</strain>
        <strain evidence="4">Y</strain>
    </source>
</reference>
<dbReference type="Proteomes" id="UP000197904">
    <property type="component" value="Unassembled WGS sequence"/>
</dbReference>
<sequence length="92" mass="10682">MIRSFRCKQTRALFEGACPRAWRPIRRAAERKLQLLDSAQTLAFLRSPPGNRLEALSGDRRGQYSLRINDQWRLCFTWTDSGADAVEIVDYH</sequence>
<evidence type="ECO:0000313" key="3">
    <source>
        <dbReference type="Proteomes" id="UP000197904"/>
    </source>
</evidence>
<name>A0A246L2X5_9GAMM</name>
<accession>A0A246L2X5</accession>
<gene>
    <name evidence="2" type="ORF">CEE55_01950</name>
    <name evidence="1" type="ORF">STNY_R36980</name>
</gene>
<reference evidence="2 3" key="1">
    <citation type="submission" date="2017-06" db="EMBL/GenBank/DDBJ databases">
        <authorList>
            <person name="Kim H.J."/>
            <person name="Triplett B.A."/>
        </authorList>
    </citation>
    <scope>NUCLEOTIDE SEQUENCE [LARGE SCALE GENOMIC DNA]</scope>
    <source>
        <strain evidence="2 3">S18795</strain>
    </source>
</reference>
<dbReference type="InterPro" id="IPR035093">
    <property type="entry name" value="RelE/ParE_toxin_dom_sf"/>
</dbReference>
<evidence type="ECO:0000313" key="2">
    <source>
        <dbReference type="EMBL" id="OWR35365.1"/>
    </source>
</evidence>
<evidence type="ECO:0000313" key="4">
    <source>
        <dbReference type="Proteomes" id="UP000825066"/>
    </source>
</evidence>
<dbReference type="Gene3D" id="3.30.2310.20">
    <property type="entry name" value="RelE-like"/>
    <property type="match status" value="1"/>
</dbReference>
<dbReference type="EMBL" id="AP024684">
    <property type="protein sequence ID" value="BCX45478.1"/>
    <property type="molecule type" value="Genomic_DNA"/>
</dbReference>
<proteinExistence type="predicted"/>
<dbReference type="PANTHER" id="PTHR40266:SF2">
    <property type="entry name" value="TOXIN HIGB-1"/>
    <property type="match status" value="1"/>
</dbReference>
<dbReference type="PANTHER" id="PTHR40266">
    <property type="entry name" value="TOXIN HIGB-1"/>
    <property type="match status" value="1"/>
</dbReference>
<dbReference type="Proteomes" id="UP000825066">
    <property type="component" value="Chromosome"/>
</dbReference>